<dbReference type="PROSITE" id="PS00137">
    <property type="entry name" value="SUBTILASE_HIS"/>
    <property type="match status" value="1"/>
</dbReference>
<evidence type="ECO:0000313" key="6">
    <source>
        <dbReference type="EMBL" id="PPE70695.1"/>
    </source>
</evidence>
<dbReference type="GO" id="GO:0006508">
    <property type="term" value="P:proteolysis"/>
    <property type="evidence" value="ECO:0007669"/>
    <property type="project" value="UniProtKB-KW"/>
</dbReference>
<evidence type="ECO:0000256" key="4">
    <source>
        <dbReference type="ARBA" id="ARBA00022825"/>
    </source>
</evidence>
<accession>A0A2S5T6R3</accession>
<evidence type="ECO:0000256" key="1">
    <source>
        <dbReference type="ARBA" id="ARBA00011073"/>
    </source>
</evidence>
<keyword evidence="3" id="KW-0378">Hydrolase</keyword>
<protein>
    <submittedName>
        <fullName evidence="6">Peptidase S8/S53 subtilisin kexin sedolisin</fullName>
    </submittedName>
</protein>
<keyword evidence="7" id="KW-1185">Reference proteome</keyword>
<dbReference type="InterPro" id="IPR015500">
    <property type="entry name" value="Peptidase_S8_subtilisin-rel"/>
</dbReference>
<evidence type="ECO:0000256" key="5">
    <source>
        <dbReference type="PROSITE-ProRule" id="PRU01240"/>
    </source>
</evidence>
<proteinExistence type="inferred from homology"/>
<dbReference type="SUPFAM" id="SSF52743">
    <property type="entry name" value="Subtilisin-like"/>
    <property type="match status" value="1"/>
</dbReference>
<reference evidence="6 7" key="1">
    <citation type="submission" date="2018-02" db="EMBL/GenBank/DDBJ databases">
        <title>Reclassifiation of [Polyangium] brachysporum DSM 7029 as Guopingzhaonella breviflexa gen. nov., sp. nov., a member of the family Comamonadaceae.</title>
        <authorList>
            <person name="Tang B."/>
        </authorList>
    </citation>
    <scope>NUCLEOTIDE SEQUENCE [LARGE SCALE GENOMIC DNA]</scope>
    <source>
        <strain evidence="6 7">DSM 15344</strain>
    </source>
</reference>
<dbReference type="InterPro" id="IPR022398">
    <property type="entry name" value="Peptidase_S8_His-AS"/>
</dbReference>
<name>A0A2S5T6R3_9BURK</name>
<comment type="similarity">
    <text evidence="1 5">Belongs to the peptidase S8 family.</text>
</comment>
<evidence type="ECO:0000256" key="3">
    <source>
        <dbReference type="ARBA" id="ARBA00022801"/>
    </source>
</evidence>
<dbReference type="GO" id="GO:0004252">
    <property type="term" value="F:serine-type endopeptidase activity"/>
    <property type="evidence" value="ECO:0007669"/>
    <property type="project" value="InterPro"/>
</dbReference>
<dbReference type="PANTHER" id="PTHR43806:SF11">
    <property type="entry name" value="CEREVISIN-RELATED"/>
    <property type="match status" value="1"/>
</dbReference>
<sequence>MALATSSPAPAARRSSLARFLLLPAAGFVAAGRYTSNATQRLLRQLQPCAPGESRTVAGVALRVIASAATDGTKVIALRPDEAALLQAEAPGLRLVPERRYLPARAPRLHAKRRPQARGGEQQTLVLKVTAGEGAQARPLPDCLVVMLTDLATGAGVEGTTNARGELRLRLPAGLAQAPLVAAYPLHGAWPREWRRLPLQPGMTLALPALEPDFADARRTLYGAPQDRAGEGVTVGVIDTGVGPHADLPVALGRNTTLVEPVDQWHDEDGHGTHVAGVIAARARAGEPGVTGEAAGVRLHAYRVFEHGEVGASNAAIREAIRQAVLDGCDIINMSLGGGGPDPAIAEAIQFARLSGAVCVVAAGNEGGPVSFPASDPLSVAVSAIGVHGTWPKGAAQQRHVTTPTGKHDSFVARFSNRGVQVRLAAPGVGIVSTIHRDRYGVMDGTAMASPIAAGVLARALARSPQLLRVPRDARRSEAIIELAMRHAEDLGFPATMQGKGLAR</sequence>
<dbReference type="PROSITE" id="PS00136">
    <property type="entry name" value="SUBTILASE_ASP"/>
    <property type="match status" value="1"/>
</dbReference>
<comment type="caution">
    <text evidence="5">Lacks conserved residue(s) required for the propagation of feature annotation.</text>
</comment>
<organism evidence="6 7">
    <name type="scientific">Caldimonas thermodepolymerans</name>
    <dbReference type="NCBI Taxonomy" id="215580"/>
    <lineage>
        <taxon>Bacteria</taxon>
        <taxon>Pseudomonadati</taxon>
        <taxon>Pseudomonadota</taxon>
        <taxon>Betaproteobacteria</taxon>
        <taxon>Burkholderiales</taxon>
        <taxon>Sphaerotilaceae</taxon>
        <taxon>Caldimonas</taxon>
    </lineage>
</organism>
<dbReference type="EMBL" id="PSNY01000005">
    <property type="protein sequence ID" value="PPE70695.1"/>
    <property type="molecule type" value="Genomic_DNA"/>
</dbReference>
<dbReference type="Gene3D" id="3.40.50.200">
    <property type="entry name" value="Peptidase S8/S53 domain"/>
    <property type="match status" value="1"/>
</dbReference>
<dbReference type="InterPro" id="IPR000209">
    <property type="entry name" value="Peptidase_S8/S53_dom"/>
</dbReference>
<keyword evidence="2" id="KW-0645">Protease</keyword>
<dbReference type="PANTHER" id="PTHR43806">
    <property type="entry name" value="PEPTIDASE S8"/>
    <property type="match status" value="1"/>
</dbReference>
<dbReference type="Proteomes" id="UP000239406">
    <property type="component" value="Unassembled WGS sequence"/>
</dbReference>
<gene>
    <name evidence="6" type="ORF">C1702_06010</name>
</gene>
<dbReference type="PRINTS" id="PR00723">
    <property type="entry name" value="SUBTILISIN"/>
</dbReference>
<dbReference type="Pfam" id="PF00082">
    <property type="entry name" value="Peptidase_S8"/>
    <property type="match status" value="1"/>
</dbReference>
<dbReference type="AlphaFoldDB" id="A0A2S5T6R3"/>
<comment type="caution">
    <text evidence="6">The sequence shown here is derived from an EMBL/GenBank/DDBJ whole genome shotgun (WGS) entry which is preliminary data.</text>
</comment>
<dbReference type="InterPro" id="IPR036852">
    <property type="entry name" value="Peptidase_S8/S53_dom_sf"/>
</dbReference>
<dbReference type="InterPro" id="IPR023827">
    <property type="entry name" value="Peptidase_S8_Asp-AS"/>
</dbReference>
<keyword evidence="4" id="KW-0720">Serine protease</keyword>
<evidence type="ECO:0000256" key="2">
    <source>
        <dbReference type="ARBA" id="ARBA00022670"/>
    </source>
</evidence>
<evidence type="ECO:0000313" key="7">
    <source>
        <dbReference type="Proteomes" id="UP000239406"/>
    </source>
</evidence>
<dbReference type="InterPro" id="IPR050131">
    <property type="entry name" value="Peptidase_S8_subtilisin-like"/>
</dbReference>
<dbReference type="RefSeq" id="WP_104356785.1">
    <property type="nucleotide sequence ID" value="NZ_CP064338.1"/>
</dbReference>
<dbReference type="PROSITE" id="PS51892">
    <property type="entry name" value="SUBTILASE"/>
    <property type="match status" value="1"/>
</dbReference>